<evidence type="ECO:0000256" key="6">
    <source>
        <dbReference type="ARBA" id="ARBA00022833"/>
    </source>
</evidence>
<dbReference type="NCBIfam" id="TIGR00218">
    <property type="entry name" value="manA"/>
    <property type="match status" value="1"/>
</dbReference>
<evidence type="ECO:0000259" key="8">
    <source>
        <dbReference type="Pfam" id="PF20511"/>
    </source>
</evidence>
<name>A0ABZ0V9D6_9MICO</name>
<reference evidence="9 10" key="1">
    <citation type="submission" date="2023-06" db="EMBL/GenBank/DDBJ databases">
        <title>Rock-solubilizing bacteria, Microbacterium invictum, promotes re-establishment of vegetation in rocky wasteland by accelerating rock bio-weathering and reshaping soil bacterial community.</title>
        <authorList>
            <person name="Liu C."/>
        </authorList>
    </citation>
    <scope>NUCLEOTIDE SEQUENCE [LARGE SCALE GENOMIC DNA]</scope>
    <source>
        <strain evidence="9 10">X-18</strain>
    </source>
</reference>
<dbReference type="InterPro" id="IPR011051">
    <property type="entry name" value="RmlC_Cupin_sf"/>
</dbReference>
<keyword evidence="10" id="KW-1185">Reference proteome</keyword>
<protein>
    <recommendedName>
        <fullName evidence="4">mannose-6-phosphate isomerase</fullName>
        <ecNumber evidence="4">5.3.1.8</ecNumber>
    </recommendedName>
</protein>
<comment type="cofactor">
    <cofactor evidence="2">
        <name>Zn(2+)</name>
        <dbReference type="ChEBI" id="CHEBI:29105"/>
    </cofactor>
</comment>
<evidence type="ECO:0000256" key="7">
    <source>
        <dbReference type="ARBA" id="ARBA00023235"/>
    </source>
</evidence>
<keyword evidence="7 9" id="KW-0413">Isomerase</keyword>
<dbReference type="PRINTS" id="PR00714">
    <property type="entry name" value="MAN6PISMRASE"/>
</dbReference>
<dbReference type="PIRSF" id="PIRSF001480">
    <property type="entry name" value="Mannose-6-phosphate_isomerase"/>
    <property type="match status" value="1"/>
</dbReference>
<evidence type="ECO:0000313" key="9">
    <source>
        <dbReference type="EMBL" id="WQB69468.1"/>
    </source>
</evidence>
<keyword evidence="6" id="KW-0862">Zinc</keyword>
<dbReference type="PANTHER" id="PTHR10309">
    <property type="entry name" value="MANNOSE-6-PHOSPHATE ISOMERASE"/>
    <property type="match status" value="1"/>
</dbReference>
<dbReference type="InterPro" id="IPR014710">
    <property type="entry name" value="RmlC-like_jellyroll"/>
</dbReference>
<evidence type="ECO:0000313" key="10">
    <source>
        <dbReference type="Proteomes" id="UP001324533"/>
    </source>
</evidence>
<evidence type="ECO:0000256" key="2">
    <source>
        <dbReference type="ARBA" id="ARBA00001947"/>
    </source>
</evidence>
<feature type="domain" description="Phosphomannose isomerase type I catalytic" evidence="8">
    <location>
        <begin position="5"/>
        <end position="140"/>
    </location>
</feature>
<evidence type="ECO:0000256" key="5">
    <source>
        <dbReference type="ARBA" id="ARBA00022723"/>
    </source>
</evidence>
<proteinExistence type="inferred from homology"/>
<dbReference type="InterPro" id="IPR001250">
    <property type="entry name" value="Man6P_Isoase-1"/>
</dbReference>
<evidence type="ECO:0000256" key="1">
    <source>
        <dbReference type="ARBA" id="ARBA00000757"/>
    </source>
</evidence>
<dbReference type="RefSeq" id="WP_322409589.1">
    <property type="nucleotide sequence ID" value="NZ_CP139779.1"/>
</dbReference>
<dbReference type="GO" id="GO:0004476">
    <property type="term" value="F:mannose-6-phosphate isomerase activity"/>
    <property type="evidence" value="ECO:0007669"/>
    <property type="project" value="UniProtKB-EC"/>
</dbReference>
<evidence type="ECO:0000256" key="4">
    <source>
        <dbReference type="ARBA" id="ARBA00011956"/>
    </source>
</evidence>
<dbReference type="InterPro" id="IPR046457">
    <property type="entry name" value="PMI_typeI_cat"/>
</dbReference>
<comment type="similarity">
    <text evidence="3">Belongs to the mannose-6-phosphate isomerase type 1 family.</text>
</comment>
<dbReference type="Proteomes" id="UP001324533">
    <property type="component" value="Chromosome"/>
</dbReference>
<organism evidence="9 10">
    <name type="scientific">Microbacterium invictum</name>
    <dbReference type="NCBI Taxonomy" id="515415"/>
    <lineage>
        <taxon>Bacteria</taxon>
        <taxon>Bacillati</taxon>
        <taxon>Actinomycetota</taxon>
        <taxon>Actinomycetes</taxon>
        <taxon>Micrococcales</taxon>
        <taxon>Microbacteriaceae</taxon>
        <taxon>Microbacterium</taxon>
    </lineage>
</organism>
<dbReference type="Pfam" id="PF20511">
    <property type="entry name" value="PMI_typeI_cat"/>
    <property type="match status" value="1"/>
</dbReference>
<sequence length="384" mass="40029">MLVPIANDPRDYAWGSATLLAELEGREPSGRPEAEVWFGDHPGSPARVADGRSLDAWLAEEGRSVGAPERLPYLLKLLAAASALSIQAHPTTAQAQEGFAREDEAGIPVDAAHRTYRDLNHKPELIVAVSDEFVAMAGLRDVAATRRLLAELGDPAAALQAALAASDPAAGLREALTWVLSGATRDDLDGLLAAVKTARSAEFADELDNARRLIDEHPGDAGVVVALLMNLVTLRRGEGLFVDAGVLHAYVRGLGVEIMAASDNVLRGGLTPKHIDVDELLSIVDTTPGPADVVRARPEGEGVARYDVPVSDFALRTAEVRGSAVAVPLSGIALVVATEGEVTVAGGGGDAVPLRPGRAVLVAPDESAITVHGTGRVFLAEPGR</sequence>
<dbReference type="Gene3D" id="1.10.441.10">
    <property type="entry name" value="Phosphomannose Isomerase, domain 2"/>
    <property type="match status" value="1"/>
</dbReference>
<dbReference type="SUPFAM" id="SSF51182">
    <property type="entry name" value="RmlC-like cupins"/>
    <property type="match status" value="1"/>
</dbReference>
<gene>
    <name evidence="9" type="primary">manA</name>
    <name evidence="9" type="ORF">T9R20_12255</name>
</gene>
<dbReference type="CDD" id="cd07011">
    <property type="entry name" value="cupin_PMI_type_I_N"/>
    <property type="match status" value="1"/>
</dbReference>
<dbReference type="EC" id="5.3.1.8" evidence="4"/>
<dbReference type="InterPro" id="IPR018050">
    <property type="entry name" value="Pmannose_isomerase-type1_CS"/>
</dbReference>
<comment type="catalytic activity">
    <reaction evidence="1">
        <text>D-mannose 6-phosphate = D-fructose 6-phosphate</text>
        <dbReference type="Rhea" id="RHEA:12356"/>
        <dbReference type="ChEBI" id="CHEBI:58735"/>
        <dbReference type="ChEBI" id="CHEBI:61527"/>
        <dbReference type="EC" id="5.3.1.8"/>
    </reaction>
</comment>
<dbReference type="Gene3D" id="2.60.120.10">
    <property type="entry name" value="Jelly Rolls"/>
    <property type="match status" value="2"/>
</dbReference>
<dbReference type="InterPro" id="IPR016305">
    <property type="entry name" value="Mannose-6-P_Isomerase"/>
</dbReference>
<evidence type="ECO:0000256" key="3">
    <source>
        <dbReference type="ARBA" id="ARBA00010772"/>
    </source>
</evidence>
<dbReference type="PROSITE" id="PS00965">
    <property type="entry name" value="PMI_I_1"/>
    <property type="match status" value="1"/>
</dbReference>
<keyword evidence="5" id="KW-0479">Metal-binding</keyword>
<dbReference type="PANTHER" id="PTHR10309:SF0">
    <property type="entry name" value="MANNOSE-6-PHOSPHATE ISOMERASE"/>
    <property type="match status" value="1"/>
</dbReference>
<dbReference type="EMBL" id="CP139779">
    <property type="protein sequence ID" value="WQB69468.1"/>
    <property type="molecule type" value="Genomic_DNA"/>
</dbReference>
<accession>A0ABZ0V9D6</accession>